<dbReference type="Gene3D" id="3.40.50.2300">
    <property type="match status" value="1"/>
</dbReference>
<dbReference type="GO" id="GO:0005829">
    <property type="term" value="C:cytosol"/>
    <property type="evidence" value="ECO:0007669"/>
    <property type="project" value="TreeGrafter"/>
</dbReference>
<dbReference type="GO" id="GO:0032993">
    <property type="term" value="C:protein-DNA complex"/>
    <property type="evidence" value="ECO:0007669"/>
    <property type="project" value="TreeGrafter"/>
</dbReference>
<keyword evidence="1 6" id="KW-0597">Phosphoprotein</keyword>
<dbReference type="Gene3D" id="1.10.10.10">
    <property type="entry name" value="Winged helix-like DNA-binding domain superfamily/Winged helix DNA-binding domain"/>
    <property type="match status" value="1"/>
</dbReference>
<dbReference type="AlphaFoldDB" id="A0A895YHJ5"/>
<evidence type="ECO:0000256" key="5">
    <source>
        <dbReference type="ARBA" id="ARBA00023163"/>
    </source>
</evidence>
<gene>
    <name evidence="10" type="ORF">JQS43_13865</name>
</gene>
<evidence type="ECO:0000313" key="11">
    <source>
        <dbReference type="Proteomes" id="UP000662857"/>
    </source>
</evidence>
<dbReference type="Gene3D" id="6.10.250.690">
    <property type="match status" value="1"/>
</dbReference>
<name>A0A895YHJ5_9ACTN</name>
<feature type="modified residue" description="4-aspartylphosphate" evidence="6">
    <location>
        <position position="64"/>
    </location>
</feature>
<protein>
    <submittedName>
        <fullName evidence="10">Response regulator transcription factor</fullName>
    </submittedName>
</protein>
<accession>A0A895YHJ5</accession>
<dbReference type="Pfam" id="PF00486">
    <property type="entry name" value="Trans_reg_C"/>
    <property type="match status" value="1"/>
</dbReference>
<evidence type="ECO:0000256" key="4">
    <source>
        <dbReference type="ARBA" id="ARBA00023125"/>
    </source>
</evidence>
<dbReference type="InterPro" id="IPR001789">
    <property type="entry name" value="Sig_transdc_resp-reg_receiver"/>
</dbReference>
<dbReference type="CDD" id="cd00383">
    <property type="entry name" value="trans_reg_C"/>
    <property type="match status" value="1"/>
</dbReference>
<evidence type="ECO:0000259" key="8">
    <source>
        <dbReference type="PROSITE" id="PS50110"/>
    </source>
</evidence>
<dbReference type="InterPro" id="IPR001867">
    <property type="entry name" value="OmpR/PhoB-type_DNA-bd"/>
</dbReference>
<organism evidence="10 11">
    <name type="scientific">Natronosporangium hydrolyticum</name>
    <dbReference type="NCBI Taxonomy" id="2811111"/>
    <lineage>
        <taxon>Bacteria</taxon>
        <taxon>Bacillati</taxon>
        <taxon>Actinomycetota</taxon>
        <taxon>Actinomycetes</taxon>
        <taxon>Micromonosporales</taxon>
        <taxon>Micromonosporaceae</taxon>
        <taxon>Natronosporangium</taxon>
    </lineage>
</organism>
<dbReference type="FunFam" id="1.10.10.10:FF:000005">
    <property type="entry name" value="Two-component system response regulator"/>
    <property type="match status" value="1"/>
</dbReference>
<dbReference type="KEGG" id="nhy:JQS43_13865"/>
<evidence type="ECO:0000256" key="7">
    <source>
        <dbReference type="PROSITE-ProRule" id="PRU01091"/>
    </source>
</evidence>
<dbReference type="EMBL" id="CP070499">
    <property type="protein sequence ID" value="QSB17317.1"/>
    <property type="molecule type" value="Genomic_DNA"/>
</dbReference>
<keyword evidence="3" id="KW-0805">Transcription regulation</keyword>
<dbReference type="PANTHER" id="PTHR48111:SF28">
    <property type="entry name" value="TRANSCRIPTIONAL REGULATORY PROTEIN TCRX-RELATED"/>
    <property type="match status" value="1"/>
</dbReference>
<evidence type="ECO:0000256" key="3">
    <source>
        <dbReference type="ARBA" id="ARBA00023015"/>
    </source>
</evidence>
<dbReference type="RefSeq" id="WP_239679436.1">
    <property type="nucleotide sequence ID" value="NZ_CP070499.1"/>
</dbReference>
<dbReference type="SUPFAM" id="SSF52172">
    <property type="entry name" value="CheY-like"/>
    <property type="match status" value="1"/>
</dbReference>
<keyword evidence="2" id="KW-0902">Two-component regulatory system</keyword>
<dbReference type="InterPro" id="IPR011006">
    <property type="entry name" value="CheY-like_superfamily"/>
</dbReference>
<reference evidence="10" key="1">
    <citation type="submission" date="2021-02" db="EMBL/GenBank/DDBJ databases">
        <title>Natrosporangium hydrolyticum gen. nov., sp. nov, a haloalkaliphilic actinobacterium from a soda solonchak soil.</title>
        <authorList>
            <person name="Sorokin D.Y."/>
            <person name="Khijniak T.V."/>
            <person name="Zakharycheva A.P."/>
            <person name="Boueva O.V."/>
            <person name="Ariskina E.V."/>
            <person name="Hahnke R.L."/>
            <person name="Bunk B."/>
            <person name="Sproer C."/>
            <person name="Schumann P."/>
            <person name="Evtushenko L.I."/>
            <person name="Kublanov I.V."/>
        </authorList>
    </citation>
    <scope>NUCLEOTIDE SEQUENCE</scope>
    <source>
        <strain evidence="10">DSM 106523</strain>
    </source>
</reference>
<evidence type="ECO:0000256" key="1">
    <source>
        <dbReference type="ARBA" id="ARBA00022553"/>
    </source>
</evidence>
<dbReference type="GO" id="GO:0000156">
    <property type="term" value="F:phosphorelay response regulator activity"/>
    <property type="evidence" value="ECO:0007669"/>
    <property type="project" value="TreeGrafter"/>
</dbReference>
<dbReference type="PROSITE" id="PS50110">
    <property type="entry name" value="RESPONSE_REGULATORY"/>
    <property type="match status" value="1"/>
</dbReference>
<feature type="DNA-binding region" description="OmpR/PhoB-type" evidence="7">
    <location>
        <begin position="145"/>
        <end position="242"/>
    </location>
</feature>
<dbReference type="SMART" id="SM00862">
    <property type="entry name" value="Trans_reg_C"/>
    <property type="match status" value="1"/>
</dbReference>
<evidence type="ECO:0000259" key="9">
    <source>
        <dbReference type="PROSITE" id="PS51755"/>
    </source>
</evidence>
<dbReference type="InterPro" id="IPR039420">
    <property type="entry name" value="WalR-like"/>
</dbReference>
<dbReference type="PANTHER" id="PTHR48111">
    <property type="entry name" value="REGULATOR OF RPOS"/>
    <property type="match status" value="1"/>
</dbReference>
<evidence type="ECO:0000256" key="6">
    <source>
        <dbReference type="PROSITE-ProRule" id="PRU00169"/>
    </source>
</evidence>
<proteinExistence type="predicted"/>
<keyword evidence="4 7" id="KW-0238">DNA-binding</keyword>
<dbReference type="InterPro" id="IPR036388">
    <property type="entry name" value="WH-like_DNA-bd_sf"/>
</dbReference>
<feature type="domain" description="OmpR/PhoB-type" evidence="9">
    <location>
        <begin position="145"/>
        <end position="242"/>
    </location>
</feature>
<dbReference type="PROSITE" id="PS51755">
    <property type="entry name" value="OMPR_PHOB"/>
    <property type="match status" value="1"/>
</dbReference>
<dbReference type="Proteomes" id="UP000662857">
    <property type="component" value="Chromosome"/>
</dbReference>
<sequence>MSAGEPAAAEGPAARLLVVDDEPTVRELLAETLRFAGFTVGVASNGAEAVAAATADPPDLIVLDVMLPDLDGFEVLRRLRAVPRPPGSGAGGHLPVLFLTARDAPEDKVSGLVIGGDDYVTKPFHLAELLARIRAILRRTGAEPAAPLAVADLTLDPDARLVTRAGVPVRLSPTEFRLLQFLLSNAGRVVSKAQILEHVWRYDFGGDPSIVDTYISYLRRKVDQATPKLLHTVHGVGYVLRRPKT</sequence>
<evidence type="ECO:0000313" key="10">
    <source>
        <dbReference type="EMBL" id="QSB17317.1"/>
    </source>
</evidence>
<feature type="domain" description="Response regulatory" evidence="8">
    <location>
        <begin position="15"/>
        <end position="137"/>
    </location>
</feature>
<dbReference type="SMART" id="SM00448">
    <property type="entry name" value="REC"/>
    <property type="match status" value="1"/>
</dbReference>
<dbReference type="Pfam" id="PF00072">
    <property type="entry name" value="Response_reg"/>
    <property type="match status" value="1"/>
</dbReference>
<keyword evidence="5" id="KW-0804">Transcription</keyword>
<dbReference type="GO" id="GO:0000976">
    <property type="term" value="F:transcription cis-regulatory region binding"/>
    <property type="evidence" value="ECO:0007669"/>
    <property type="project" value="TreeGrafter"/>
</dbReference>
<evidence type="ECO:0000256" key="2">
    <source>
        <dbReference type="ARBA" id="ARBA00023012"/>
    </source>
</evidence>
<dbReference type="GO" id="GO:0006355">
    <property type="term" value="P:regulation of DNA-templated transcription"/>
    <property type="evidence" value="ECO:0007669"/>
    <property type="project" value="InterPro"/>
</dbReference>
<keyword evidence="11" id="KW-1185">Reference proteome</keyword>